<dbReference type="EMBL" id="AP014836">
    <property type="protein sequence ID" value="BAW80500.1"/>
    <property type="molecule type" value="Genomic_DNA"/>
</dbReference>
<reference evidence="2 3" key="1">
    <citation type="journal article" date="2017" name="ISME J.">
        <title>An acid-tolerant ammonia-oxidizing ?-proteobacterium from soil.</title>
        <authorList>
            <person name="Hayatsu M."/>
            <person name="Tago K."/>
            <person name="Uchiyama I."/>
            <person name="Toyoda A."/>
            <person name="Wang Y."/>
            <person name="Shimomura Y."/>
            <person name="Okubo T."/>
            <person name="Kurisu F."/>
            <person name="Hirono Y."/>
            <person name="Nonaka K."/>
            <person name="Akiyama H."/>
            <person name="Itoh T."/>
            <person name="Takami H."/>
        </authorList>
    </citation>
    <scope>NUCLEOTIDE SEQUENCE [LARGE SCALE GENOMIC DNA]</scope>
    <source>
        <strain evidence="2 3">TAO100</strain>
    </source>
</reference>
<organism evidence="2 3">
    <name type="scientific">Candidatus Nitrosoglobus terrae</name>
    <dbReference type="NCBI Taxonomy" id="1630141"/>
    <lineage>
        <taxon>Bacteria</taxon>
        <taxon>Pseudomonadati</taxon>
        <taxon>Pseudomonadota</taxon>
        <taxon>Gammaproteobacteria</taxon>
        <taxon>Chromatiales</taxon>
        <taxon>Chromatiaceae</taxon>
        <taxon>Candidatus Nitrosoglobus</taxon>
    </lineage>
</organism>
<evidence type="ECO:0008006" key="4">
    <source>
        <dbReference type="Google" id="ProtNLM"/>
    </source>
</evidence>
<dbReference type="Proteomes" id="UP000243679">
    <property type="component" value="Chromosome"/>
</dbReference>
<evidence type="ECO:0000313" key="2">
    <source>
        <dbReference type="EMBL" id="BAW80500.1"/>
    </source>
</evidence>
<gene>
    <name evidence="2" type="ORF">TAO_1130</name>
</gene>
<accession>A0A1Q2SMZ1</accession>
<protein>
    <recommendedName>
        <fullName evidence="4">Holin of 3TMs, for gene-transfer release</fullName>
    </recommendedName>
</protein>
<sequence length="94" mass="10761">MADLEKAEEQKLEEQKINLIMHWKIITAVIYLTICVFDFIIFPTAWILVQLKLKMPLTQWSPITLTSGGMIHVAFGAILGTTVWKEKGQKDEKS</sequence>
<keyword evidence="1" id="KW-0472">Membrane</keyword>
<keyword evidence="3" id="KW-1185">Reference proteome</keyword>
<keyword evidence="1" id="KW-0812">Transmembrane</keyword>
<evidence type="ECO:0000256" key="1">
    <source>
        <dbReference type="SAM" id="Phobius"/>
    </source>
</evidence>
<dbReference type="KEGG" id="ntt:TAO_1130"/>
<proteinExistence type="predicted"/>
<keyword evidence="1" id="KW-1133">Transmembrane helix</keyword>
<dbReference type="RefSeq" id="WP_096527044.1">
    <property type="nucleotide sequence ID" value="NZ_AP014836.1"/>
</dbReference>
<feature type="transmembrane region" description="Helical" evidence="1">
    <location>
        <begin position="60"/>
        <end position="84"/>
    </location>
</feature>
<evidence type="ECO:0000313" key="3">
    <source>
        <dbReference type="Proteomes" id="UP000243679"/>
    </source>
</evidence>
<name>A0A1Q2SMZ1_9GAMM</name>
<feature type="transmembrane region" description="Helical" evidence="1">
    <location>
        <begin position="25"/>
        <end position="48"/>
    </location>
</feature>
<dbReference type="AlphaFoldDB" id="A0A1Q2SMZ1"/>